<name>A0ABN8K1L5_9HYPH</name>
<evidence type="ECO:0000313" key="1">
    <source>
        <dbReference type="EMBL" id="CAH2402957.1"/>
    </source>
</evidence>
<gene>
    <name evidence="1" type="ORF">MES4922_300140</name>
</gene>
<dbReference type="EMBL" id="CAKXZS010000024">
    <property type="protein sequence ID" value="CAH2402957.1"/>
    <property type="molecule type" value="Genomic_DNA"/>
</dbReference>
<evidence type="ECO:0000313" key="2">
    <source>
        <dbReference type="Proteomes" id="UP001152604"/>
    </source>
</evidence>
<organism evidence="1 2">
    <name type="scientific">Mesorhizobium ventifaucium</name>
    <dbReference type="NCBI Taxonomy" id="666020"/>
    <lineage>
        <taxon>Bacteria</taxon>
        <taxon>Pseudomonadati</taxon>
        <taxon>Pseudomonadota</taxon>
        <taxon>Alphaproteobacteria</taxon>
        <taxon>Hyphomicrobiales</taxon>
        <taxon>Phyllobacteriaceae</taxon>
        <taxon>Mesorhizobium</taxon>
    </lineage>
</organism>
<proteinExistence type="predicted"/>
<dbReference type="Proteomes" id="UP001152604">
    <property type="component" value="Unassembled WGS sequence"/>
</dbReference>
<keyword evidence="2" id="KW-1185">Reference proteome</keyword>
<comment type="caution">
    <text evidence="1">The sequence shown here is derived from an EMBL/GenBank/DDBJ whole genome shotgun (WGS) entry which is preliminary data.</text>
</comment>
<accession>A0ABN8K1L5</accession>
<protein>
    <recommendedName>
        <fullName evidence="3">Transposase DDE domain-containing protein</fullName>
    </recommendedName>
</protein>
<sequence length="111" mass="12558">MRPPANWKRTSQRKPLTARLLLAHDPFQQVRIDVIAPGKVADQKRGNRPSFVFRDILFDRGFYEGAAQDIAVKNRYLGACLGFRHLSPPASRAEALPAPKRPQCLYSVRTT</sequence>
<evidence type="ECO:0008006" key="3">
    <source>
        <dbReference type="Google" id="ProtNLM"/>
    </source>
</evidence>
<reference evidence="1" key="1">
    <citation type="submission" date="2022-03" db="EMBL/GenBank/DDBJ databases">
        <authorList>
            <person name="Brunel B."/>
        </authorList>
    </citation>
    <scope>NUCLEOTIDE SEQUENCE</scope>
    <source>
        <strain evidence="1">STM4922sample</strain>
    </source>
</reference>